<keyword evidence="1" id="KW-0812">Transmembrane</keyword>
<proteinExistence type="predicted"/>
<evidence type="ECO:0000313" key="2">
    <source>
        <dbReference type="EMBL" id="KUG14584.1"/>
    </source>
</evidence>
<protein>
    <submittedName>
        <fullName evidence="2">Uncharacterized protein</fullName>
    </submittedName>
</protein>
<sequence length="42" mass="4236">MRLLQVLQGGENAILLLAGSFIVLIGIAGAPGISGRTPFPSS</sequence>
<organism evidence="2">
    <name type="scientific">hydrocarbon metagenome</name>
    <dbReference type="NCBI Taxonomy" id="938273"/>
    <lineage>
        <taxon>unclassified sequences</taxon>
        <taxon>metagenomes</taxon>
        <taxon>ecological metagenomes</taxon>
    </lineage>
</organism>
<dbReference type="AlphaFoldDB" id="A0A0W8F111"/>
<evidence type="ECO:0000256" key="1">
    <source>
        <dbReference type="SAM" id="Phobius"/>
    </source>
</evidence>
<accession>A0A0W8F111</accession>
<reference evidence="2" key="1">
    <citation type="journal article" date="2015" name="Proc. Natl. Acad. Sci. U.S.A.">
        <title>Networks of energetic and metabolic interactions define dynamics in microbial communities.</title>
        <authorList>
            <person name="Embree M."/>
            <person name="Liu J.K."/>
            <person name="Al-Bassam M.M."/>
            <person name="Zengler K."/>
        </authorList>
    </citation>
    <scope>NUCLEOTIDE SEQUENCE</scope>
</reference>
<keyword evidence="1" id="KW-1133">Transmembrane helix</keyword>
<feature type="transmembrane region" description="Helical" evidence="1">
    <location>
        <begin position="12"/>
        <end position="33"/>
    </location>
</feature>
<name>A0A0W8F111_9ZZZZ</name>
<dbReference type="EMBL" id="LNQE01001641">
    <property type="protein sequence ID" value="KUG14584.1"/>
    <property type="molecule type" value="Genomic_DNA"/>
</dbReference>
<gene>
    <name evidence="2" type="ORF">ASZ90_015780</name>
</gene>
<comment type="caution">
    <text evidence="2">The sequence shown here is derived from an EMBL/GenBank/DDBJ whole genome shotgun (WGS) entry which is preliminary data.</text>
</comment>
<keyword evidence="1" id="KW-0472">Membrane</keyword>